<dbReference type="Gene3D" id="3.30.830.10">
    <property type="entry name" value="Metalloenzyme, LuxS/M16 peptidase-like"/>
    <property type="match status" value="2"/>
</dbReference>
<evidence type="ECO:0000259" key="1">
    <source>
        <dbReference type="Pfam" id="PF00675"/>
    </source>
</evidence>
<evidence type="ECO:0000313" key="3">
    <source>
        <dbReference type="EMBL" id="SDO72726.1"/>
    </source>
</evidence>
<dbReference type="PANTHER" id="PTHR11851">
    <property type="entry name" value="METALLOPROTEASE"/>
    <property type="match status" value="1"/>
</dbReference>
<keyword evidence="3" id="KW-0378">Hydrolase</keyword>
<dbReference type="GO" id="GO:0008233">
    <property type="term" value="F:peptidase activity"/>
    <property type="evidence" value="ECO:0007669"/>
    <property type="project" value="UniProtKB-KW"/>
</dbReference>
<dbReference type="Pfam" id="PF05193">
    <property type="entry name" value="Peptidase_M16_C"/>
    <property type="match status" value="1"/>
</dbReference>
<evidence type="ECO:0000313" key="4">
    <source>
        <dbReference type="Proteomes" id="UP000198795"/>
    </source>
</evidence>
<dbReference type="InterPro" id="IPR011765">
    <property type="entry name" value="Pept_M16_N"/>
</dbReference>
<dbReference type="InterPro" id="IPR007863">
    <property type="entry name" value="Peptidase_M16_C"/>
</dbReference>
<reference evidence="3 4" key="1">
    <citation type="submission" date="2016-10" db="EMBL/GenBank/DDBJ databases">
        <authorList>
            <person name="Varghese N."/>
            <person name="Submissions S."/>
        </authorList>
    </citation>
    <scope>NUCLEOTIDE SEQUENCE [LARGE SCALE GENOMIC DNA]</scope>
    <source>
        <strain evidence="3 4">CGMCC 1.6497</strain>
    </source>
</reference>
<feature type="domain" description="Peptidase M16 N-terminal" evidence="1">
    <location>
        <begin position="60"/>
        <end position="196"/>
    </location>
</feature>
<dbReference type="EMBL" id="FNJC01000002">
    <property type="protein sequence ID" value="SDO72726.1"/>
    <property type="molecule type" value="Genomic_DNA"/>
</dbReference>
<gene>
    <name evidence="3" type="ORF">SAMN04488061_1495</name>
</gene>
<protein>
    <submittedName>
        <fullName evidence="3">Zinc protease</fullName>
    </submittedName>
</protein>
<dbReference type="RefSeq" id="WP_090227758.1">
    <property type="nucleotide sequence ID" value="NZ_FNJC01000002.1"/>
</dbReference>
<dbReference type="InterPro" id="IPR011249">
    <property type="entry name" value="Metalloenz_LuxS/M16"/>
</dbReference>
<keyword evidence="3" id="KW-0645">Protease</keyword>
<dbReference type="Pfam" id="PF00675">
    <property type="entry name" value="Peptidase_M16"/>
    <property type="match status" value="1"/>
</dbReference>
<comment type="caution">
    <text evidence="3">The sequence shown here is derived from an EMBL/GenBank/DDBJ whole genome shotgun (WGS) entry which is preliminary data.</text>
</comment>
<evidence type="ECO:0000259" key="2">
    <source>
        <dbReference type="Pfam" id="PF05193"/>
    </source>
</evidence>
<accession>A0A1H0LXK3</accession>
<dbReference type="GO" id="GO:0006508">
    <property type="term" value="P:proteolysis"/>
    <property type="evidence" value="ECO:0007669"/>
    <property type="project" value="UniProtKB-KW"/>
</dbReference>
<sequence>MSLLRQAGLHVRAVARVNFVNLLAVFFLLNIVALSRPAQAMDIKTVKSASGIEAWLVEEHSVPLVALRFAFTGGSSQDPADKAGVSNFLSAMLDEGAGDLKSAEFQERMEDIAMRMSYEDSRDTFYGSVETLSANRPQAMELLKLALTKPRFDDDAIERIRGQLKASIVYASRDPDRVAGNAWYAAAFPNHPYGKPKDGTLETISSITRDDLEAYRSRIFARENLKVVAVGDIDADALAKLLDEVFGDLPQKAKLNSVSDVAPPKKGSLIVTEMDVPQSVAVFGLGGLKRKDPDFMSAFVLNHIIGGGGFASKLMEEVREKRGLAYSVYSYLSPMDHSAIFLGSVATKNEAIAESLDVIRAELKKMLETGPTEEDLKNAKDYLTGSYALRFDSNAKIASQLLGIMVEDMGIDYVNTRNAQIEAVTLEDIKQAAKRFLDLNDLIVTVVGKPAGLAPRG</sequence>
<name>A0A1H0LXK3_9HYPH</name>
<dbReference type="SUPFAM" id="SSF63411">
    <property type="entry name" value="LuxS/MPP-like metallohydrolase"/>
    <property type="match status" value="2"/>
</dbReference>
<dbReference type="InterPro" id="IPR050361">
    <property type="entry name" value="MPP/UQCRC_Complex"/>
</dbReference>
<dbReference type="Proteomes" id="UP000198795">
    <property type="component" value="Unassembled WGS sequence"/>
</dbReference>
<proteinExistence type="predicted"/>
<feature type="domain" description="Peptidase M16 C-terminal" evidence="2">
    <location>
        <begin position="206"/>
        <end position="381"/>
    </location>
</feature>
<organism evidence="3 4">
    <name type="scientific">Filomicrobium insigne</name>
    <dbReference type="NCBI Taxonomy" id="418854"/>
    <lineage>
        <taxon>Bacteria</taxon>
        <taxon>Pseudomonadati</taxon>
        <taxon>Pseudomonadota</taxon>
        <taxon>Alphaproteobacteria</taxon>
        <taxon>Hyphomicrobiales</taxon>
        <taxon>Hyphomicrobiaceae</taxon>
        <taxon>Filomicrobium</taxon>
    </lineage>
</organism>
<keyword evidence="4" id="KW-1185">Reference proteome</keyword>
<dbReference type="PANTHER" id="PTHR11851:SF224">
    <property type="entry name" value="PROCESSING PROTEASE"/>
    <property type="match status" value="1"/>
</dbReference>